<dbReference type="CDD" id="cd02966">
    <property type="entry name" value="TlpA_like_family"/>
    <property type="match status" value="1"/>
</dbReference>
<protein>
    <submittedName>
        <fullName evidence="7">Thiol:disulfide interchange protein</fullName>
    </submittedName>
</protein>
<sequence>MIRKIVALIFLAISISAHASETLLEIGSEAPDYLGKDANGGKVYVSELEGKVIVVSFWASWCSPCLKELPILDNIQNHLGLDKVRVIAVNFREDRKTYRKIKKVFKDTQLTLSHDPKGRIGKKYKVEGIPHLVIIDQQGRIAMQSVGYGESVIGEIADTLNELLAHSNSLH</sequence>
<evidence type="ECO:0000256" key="4">
    <source>
        <dbReference type="ARBA" id="ARBA00023284"/>
    </source>
</evidence>
<evidence type="ECO:0000256" key="3">
    <source>
        <dbReference type="ARBA" id="ARBA00023157"/>
    </source>
</evidence>
<dbReference type="InterPro" id="IPR013740">
    <property type="entry name" value="Redoxin"/>
</dbReference>
<feature type="domain" description="Thioredoxin" evidence="6">
    <location>
        <begin position="24"/>
        <end position="165"/>
    </location>
</feature>
<comment type="caution">
    <text evidence="7">The sequence shown here is derived from an EMBL/GenBank/DDBJ whole genome shotgun (WGS) entry which is preliminary data.</text>
</comment>
<dbReference type="PROSITE" id="PS51352">
    <property type="entry name" value="THIOREDOXIN_2"/>
    <property type="match status" value="1"/>
</dbReference>
<keyword evidence="3" id="KW-1015">Disulfide bond</keyword>
<proteinExistence type="predicted"/>
<dbReference type="AlphaFoldDB" id="A0A917JY39"/>
<dbReference type="SUPFAM" id="SSF52833">
    <property type="entry name" value="Thioredoxin-like"/>
    <property type="match status" value="1"/>
</dbReference>
<evidence type="ECO:0000256" key="1">
    <source>
        <dbReference type="ARBA" id="ARBA00004196"/>
    </source>
</evidence>
<dbReference type="PANTHER" id="PTHR42852">
    <property type="entry name" value="THIOL:DISULFIDE INTERCHANGE PROTEIN DSBE"/>
    <property type="match status" value="1"/>
</dbReference>
<keyword evidence="5" id="KW-0732">Signal</keyword>
<dbReference type="GO" id="GO:0016491">
    <property type="term" value="F:oxidoreductase activity"/>
    <property type="evidence" value="ECO:0007669"/>
    <property type="project" value="InterPro"/>
</dbReference>
<organism evidence="7 8">
    <name type="scientific">Shewanella gelidii</name>
    <dbReference type="NCBI Taxonomy" id="1642821"/>
    <lineage>
        <taxon>Bacteria</taxon>
        <taxon>Pseudomonadati</taxon>
        <taxon>Pseudomonadota</taxon>
        <taxon>Gammaproteobacteria</taxon>
        <taxon>Alteromonadales</taxon>
        <taxon>Shewanellaceae</taxon>
        <taxon>Shewanella</taxon>
    </lineage>
</organism>
<accession>A0A917JY39</accession>
<dbReference type="InterPro" id="IPR013766">
    <property type="entry name" value="Thioredoxin_domain"/>
</dbReference>
<evidence type="ECO:0000313" key="8">
    <source>
        <dbReference type="Proteomes" id="UP000613743"/>
    </source>
</evidence>
<dbReference type="GO" id="GO:0017004">
    <property type="term" value="P:cytochrome complex assembly"/>
    <property type="evidence" value="ECO:0007669"/>
    <property type="project" value="UniProtKB-KW"/>
</dbReference>
<evidence type="ECO:0000259" key="6">
    <source>
        <dbReference type="PROSITE" id="PS51352"/>
    </source>
</evidence>
<dbReference type="GO" id="GO:0030313">
    <property type="term" value="C:cell envelope"/>
    <property type="evidence" value="ECO:0007669"/>
    <property type="project" value="UniProtKB-SubCell"/>
</dbReference>
<evidence type="ECO:0000256" key="5">
    <source>
        <dbReference type="SAM" id="SignalP"/>
    </source>
</evidence>
<name>A0A917JY39_9GAMM</name>
<dbReference type="Proteomes" id="UP000613743">
    <property type="component" value="Unassembled WGS sequence"/>
</dbReference>
<keyword evidence="8" id="KW-1185">Reference proteome</keyword>
<dbReference type="InterPro" id="IPR050553">
    <property type="entry name" value="Thioredoxin_ResA/DsbE_sf"/>
</dbReference>
<gene>
    <name evidence="7" type="ORF">GCM10009332_29060</name>
</gene>
<feature type="chain" id="PRO_5037271936" evidence="5">
    <location>
        <begin position="20"/>
        <end position="171"/>
    </location>
</feature>
<reference evidence="7" key="2">
    <citation type="submission" date="2020-09" db="EMBL/GenBank/DDBJ databases">
        <authorList>
            <person name="Sun Q."/>
            <person name="Ohkuma M."/>
        </authorList>
    </citation>
    <scope>NUCLEOTIDE SEQUENCE</scope>
    <source>
        <strain evidence="7">JCM 30804</strain>
    </source>
</reference>
<feature type="signal peptide" evidence="5">
    <location>
        <begin position="1"/>
        <end position="19"/>
    </location>
</feature>
<dbReference type="Gene3D" id="3.40.30.10">
    <property type="entry name" value="Glutaredoxin"/>
    <property type="match status" value="1"/>
</dbReference>
<dbReference type="RefSeq" id="WP_188922233.1">
    <property type="nucleotide sequence ID" value="NZ_BMPZ01000010.1"/>
</dbReference>
<comment type="subcellular location">
    <subcellularLocation>
        <location evidence="1">Cell envelope</location>
    </subcellularLocation>
</comment>
<dbReference type="EMBL" id="BMPZ01000010">
    <property type="protein sequence ID" value="GGI89848.1"/>
    <property type="molecule type" value="Genomic_DNA"/>
</dbReference>
<dbReference type="PANTHER" id="PTHR42852:SF6">
    <property type="entry name" value="THIOL:DISULFIDE INTERCHANGE PROTEIN DSBE"/>
    <property type="match status" value="1"/>
</dbReference>
<keyword evidence="2" id="KW-0201">Cytochrome c-type biogenesis</keyword>
<evidence type="ECO:0000313" key="7">
    <source>
        <dbReference type="EMBL" id="GGI89848.1"/>
    </source>
</evidence>
<evidence type="ECO:0000256" key="2">
    <source>
        <dbReference type="ARBA" id="ARBA00022748"/>
    </source>
</evidence>
<keyword evidence="4" id="KW-0676">Redox-active center</keyword>
<reference evidence="7" key="1">
    <citation type="journal article" date="2014" name="Int. J. Syst. Evol. Microbiol.">
        <title>Complete genome sequence of Corynebacterium casei LMG S-19264T (=DSM 44701T), isolated from a smear-ripened cheese.</title>
        <authorList>
            <consortium name="US DOE Joint Genome Institute (JGI-PGF)"/>
            <person name="Walter F."/>
            <person name="Albersmeier A."/>
            <person name="Kalinowski J."/>
            <person name="Ruckert C."/>
        </authorList>
    </citation>
    <scope>NUCLEOTIDE SEQUENCE</scope>
    <source>
        <strain evidence="7">JCM 30804</strain>
    </source>
</reference>
<dbReference type="Pfam" id="PF08534">
    <property type="entry name" value="Redoxin"/>
    <property type="match status" value="1"/>
</dbReference>
<dbReference type="InterPro" id="IPR036249">
    <property type="entry name" value="Thioredoxin-like_sf"/>
</dbReference>